<sequence>MKKNSLPIGIAALVAVSYRIAQVGINTPGSGSALNVSAKKQQSGSTVPMNRADHSSHYSQPDS</sequence>
<dbReference type="Proteomes" id="UP001525566">
    <property type="component" value="Unassembled WGS sequence"/>
</dbReference>
<evidence type="ECO:0000313" key="3">
    <source>
        <dbReference type="Proteomes" id="UP001525566"/>
    </source>
</evidence>
<accession>A0ABT2INK6</accession>
<proteinExistence type="predicted"/>
<organism evidence="2 3">
    <name type="scientific">Chryseobacterium herbae</name>
    <dbReference type="NCBI Taxonomy" id="2976476"/>
    <lineage>
        <taxon>Bacteria</taxon>
        <taxon>Pseudomonadati</taxon>
        <taxon>Bacteroidota</taxon>
        <taxon>Flavobacteriia</taxon>
        <taxon>Flavobacteriales</taxon>
        <taxon>Weeksellaceae</taxon>
        <taxon>Chryseobacterium group</taxon>
        <taxon>Chryseobacterium</taxon>
    </lineage>
</organism>
<gene>
    <name evidence="2" type="ORF">N0B48_00750</name>
</gene>
<evidence type="ECO:0000256" key="1">
    <source>
        <dbReference type="SAM" id="MobiDB-lite"/>
    </source>
</evidence>
<name>A0ABT2INK6_9FLAO</name>
<feature type="compositionally biased region" description="Polar residues" evidence="1">
    <location>
        <begin position="27"/>
        <end position="48"/>
    </location>
</feature>
<dbReference type="RefSeq" id="WP_259835726.1">
    <property type="nucleotide sequence ID" value="NZ_JAOAMU010000001.1"/>
</dbReference>
<evidence type="ECO:0000313" key="2">
    <source>
        <dbReference type="EMBL" id="MCT2560407.1"/>
    </source>
</evidence>
<keyword evidence="3" id="KW-1185">Reference proteome</keyword>
<comment type="caution">
    <text evidence="2">The sequence shown here is derived from an EMBL/GenBank/DDBJ whole genome shotgun (WGS) entry which is preliminary data.</text>
</comment>
<protein>
    <submittedName>
        <fullName evidence="2">Uncharacterized protein</fullName>
    </submittedName>
</protein>
<feature type="region of interest" description="Disordered" evidence="1">
    <location>
        <begin position="27"/>
        <end position="63"/>
    </location>
</feature>
<dbReference type="EMBL" id="JAOAMU010000001">
    <property type="protein sequence ID" value="MCT2560407.1"/>
    <property type="molecule type" value="Genomic_DNA"/>
</dbReference>
<reference evidence="2 3" key="1">
    <citation type="submission" date="2022-09" db="EMBL/GenBank/DDBJ databases">
        <title>Chryseobacterium oleae sp.nov., isolated from the inter-root soil of Pyrola calliantha H. Andr. in Tibet.</title>
        <authorList>
            <person name="Li Z."/>
        </authorList>
    </citation>
    <scope>NUCLEOTIDE SEQUENCE [LARGE SCALE GENOMIC DNA]</scope>
    <source>
        <strain evidence="3">pc1-10</strain>
    </source>
</reference>